<evidence type="ECO:0000313" key="2">
    <source>
        <dbReference type="EMBL" id="KAH3800409.1"/>
    </source>
</evidence>
<gene>
    <name evidence="2" type="ORF">DPMN_154042</name>
</gene>
<protein>
    <submittedName>
        <fullName evidence="2">Uncharacterized protein</fullName>
    </submittedName>
</protein>
<feature type="compositionally biased region" description="Polar residues" evidence="1">
    <location>
        <begin position="94"/>
        <end position="103"/>
    </location>
</feature>
<dbReference type="AlphaFoldDB" id="A0A9D4FJP5"/>
<comment type="caution">
    <text evidence="2">The sequence shown here is derived from an EMBL/GenBank/DDBJ whole genome shotgun (WGS) entry which is preliminary data.</text>
</comment>
<keyword evidence="3" id="KW-1185">Reference proteome</keyword>
<dbReference type="EMBL" id="JAIWYP010000007">
    <property type="protein sequence ID" value="KAH3800409.1"/>
    <property type="molecule type" value="Genomic_DNA"/>
</dbReference>
<sequence length="110" mass="12780">MAVFFNEAQPQFGRDIITTHFLTKRVFTMKTPPPPDAKKSDRPMAWIQTKFHESRGALIVESRLSDNNYILVPLLNHFGTDRQTHTYNDRQTDRQTGQKQYNPRSFDPGA</sequence>
<feature type="region of interest" description="Disordered" evidence="1">
    <location>
        <begin position="81"/>
        <end position="110"/>
    </location>
</feature>
<evidence type="ECO:0000256" key="1">
    <source>
        <dbReference type="SAM" id="MobiDB-lite"/>
    </source>
</evidence>
<proteinExistence type="predicted"/>
<feature type="compositionally biased region" description="Basic and acidic residues" evidence="1">
    <location>
        <begin position="81"/>
        <end position="93"/>
    </location>
</feature>
<reference evidence="2" key="1">
    <citation type="journal article" date="2019" name="bioRxiv">
        <title>The Genome of the Zebra Mussel, Dreissena polymorpha: A Resource for Invasive Species Research.</title>
        <authorList>
            <person name="McCartney M.A."/>
            <person name="Auch B."/>
            <person name="Kono T."/>
            <person name="Mallez S."/>
            <person name="Zhang Y."/>
            <person name="Obille A."/>
            <person name="Becker A."/>
            <person name="Abrahante J.E."/>
            <person name="Garbe J."/>
            <person name="Badalamenti J.P."/>
            <person name="Herman A."/>
            <person name="Mangelson H."/>
            <person name="Liachko I."/>
            <person name="Sullivan S."/>
            <person name="Sone E.D."/>
            <person name="Koren S."/>
            <person name="Silverstein K.A.T."/>
            <person name="Beckman K.B."/>
            <person name="Gohl D.M."/>
        </authorList>
    </citation>
    <scope>NUCLEOTIDE SEQUENCE</scope>
    <source>
        <strain evidence="2">Duluth1</strain>
        <tissue evidence="2">Whole animal</tissue>
    </source>
</reference>
<name>A0A9D4FJP5_DREPO</name>
<accession>A0A9D4FJP5</accession>
<dbReference type="Proteomes" id="UP000828390">
    <property type="component" value="Unassembled WGS sequence"/>
</dbReference>
<evidence type="ECO:0000313" key="3">
    <source>
        <dbReference type="Proteomes" id="UP000828390"/>
    </source>
</evidence>
<organism evidence="2 3">
    <name type="scientific">Dreissena polymorpha</name>
    <name type="common">Zebra mussel</name>
    <name type="synonym">Mytilus polymorpha</name>
    <dbReference type="NCBI Taxonomy" id="45954"/>
    <lineage>
        <taxon>Eukaryota</taxon>
        <taxon>Metazoa</taxon>
        <taxon>Spiralia</taxon>
        <taxon>Lophotrochozoa</taxon>
        <taxon>Mollusca</taxon>
        <taxon>Bivalvia</taxon>
        <taxon>Autobranchia</taxon>
        <taxon>Heteroconchia</taxon>
        <taxon>Euheterodonta</taxon>
        <taxon>Imparidentia</taxon>
        <taxon>Neoheterodontei</taxon>
        <taxon>Myida</taxon>
        <taxon>Dreissenoidea</taxon>
        <taxon>Dreissenidae</taxon>
        <taxon>Dreissena</taxon>
    </lineage>
</organism>
<reference evidence="2" key="2">
    <citation type="submission" date="2020-11" db="EMBL/GenBank/DDBJ databases">
        <authorList>
            <person name="McCartney M.A."/>
            <person name="Auch B."/>
            <person name="Kono T."/>
            <person name="Mallez S."/>
            <person name="Becker A."/>
            <person name="Gohl D.M."/>
            <person name="Silverstein K.A.T."/>
            <person name="Koren S."/>
            <person name="Bechman K.B."/>
            <person name="Herman A."/>
            <person name="Abrahante J.E."/>
            <person name="Garbe J."/>
        </authorList>
    </citation>
    <scope>NUCLEOTIDE SEQUENCE</scope>
    <source>
        <strain evidence="2">Duluth1</strain>
        <tissue evidence="2">Whole animal</tissue>
    </source>
</reference>